<dbReference type="EMBL" id="CP002546">
    <property type="protein sequence ID" value="ADY61164.1"/>
    <property type="molecule type" value="Genomic_DNA"/>
</dbReference>
<keyword evidence="8" id="KW-0676">Redox-active center</keyword>
<dbReference type="PROSITE" id="PS51257">
    <property type="entry name" value="PROKAR_LIPOPROTEIN"/>
    <property type="match status" value="1"/>
</dbReference>
<evidence type="ECO:0000256" key="9">
    <source>
        <dbReference type="ARBA" id="ARBA00032824"/>
    </source>
</evidence>
<dbReference type="GO" id="GO:0005737">
    <property type="term" value="C:cytoplasm"/>
    <property type="evidence" value="ECO:0007669"/>
    <property type="project" value="TreeGrafter"/>
</dbReference>
<evidence type="ECO:0000256" key="7">
    <source>
        <dbReference type="ARBA" id="ARBA00023157"/>
    </source>
</evidence>
<organism evidence="16 17">
    <name type="scientific">Rubinisphaera brasiliensis (strain ATCC 49424 / DSM 5305 / JCM 21570 / IAM 15109 / NBRC 103401 / IFAM 1448)</name>
    <name type="common">Planctomyces brasiliensis</name>
    <dbReference type="NCBI Taxonomy" id="756272"/>
    <lineage>
        <taxon>Bacteria</taxon>
        <taxon>Pseudomonadati</taxon>
        <taxon>Planctomycetota</taxon>
        <taxon>Planctomycetia</taxon>
        <taxon>Planctomycetales</taxon>
        <taxon>Planctomycetaceae</taxon>
        <taxon>Rubinisphaera</taxon>
    </lineage>
</organism>
<dbReference type="Gene3D" id="3.40.30.10">
    <property type="entry name" value="Glutaredoxin"/>
    <property type="match status" value="1"/>
</dbReference>
<comment type="similarity">
    <text evidence="10">Belongs to the peroxiredoxin family. BCP/PrxQ subfamily.</text>
</comment>
<protein>
    <recommendedName>
        <fullName evidence="3">thioredoxin-dependent peroxiredoxin</fullName>
        <ecNumber evidence="3">1.11.1.24</ecNumber>
    </recommendedName>
    <alternativeName>
        <fullName evidence="9">Thioredoxin peroxidase</fullName>
    </alternativeName>
    <alternativeName>
        <fullName evidence="11">Thioredoxin-dependent peroxiredoxin Bcp</fullName>
    </alternativeName>
</protein>
<evidence type="ECO:0000256" key="5">
    <source>
        <dbReference type="ARBA" id="ARBA00022862"/>
    </source>
</evidence>
<evidence type="ECO:0000313" key="16">
    <source>
        <dbReference type="EMBL" id="ADY61164.1"/>
    </source>
</evidence>
<keyword evidence="7" id="KW-1015">Disulfide bond</keyword>
<evidence type="ECO:0000259" key="15">
    <source>
        <dbReference type="PROSITE" id="PS51352"/>
    </source>
</evidence>
<dbReference type="PIRSF" id="PIRSF000239">
    <property type="entry name" value="AHPC"/>
    <property type="match status" value="1"/>
</dbReference>
<keyword evidence="4" id="KW-0575">Peroxidase</keyword>
<comment type="function">
    <text evidence="1">Thiol-specific peroxidase that catalyzes the reduction of hydrogen peroxide and organic hydroperoxides to water and alcohols, respectively. Plays a role in cell protection against oxidative stress by detoxifying peroxides and as sensor of hydrogen peroxide-mediated signaling events.</text>
</comment>
<dbReference type="GO" id="GO:0008379">
    <property type="term" value="F:thioredoxin peroxidase activity"/>
    <property type="evidence" value="ECO:0007669"/>
    <property type="project" value="TreeGrafter"/>
</dbReference>
<feature type="signal peptide" evidence="14">
    <location>
        <begin position="1"/>
        <end position="24"/>
    </location>
</feature>
<proteinExistence type="inferred from homology"/>
<evidence type="ECO:0000256" key="11">
    <source>
        <dbReference type="ARBA" id="ARBA00042639"/>
    </source>
</evidence>
<sequence length="192" mass="20895">MKAIIQFSLVLSLSMFAASACVHAADVSVGDAAPHFAVKDDQGETWDSRKHFGEKIVVLYFYPADMTGGCTKQACSFRDDLPQLSDQGVEVIGVSGDSVENHQLFKQAHDLNFTLLADTEGKIAKAYGVPLRTGGSIQRTVDDKEFTLTRGVTAARWTFVIGKDGKVVHKDTSVNAAKDSEKVMEVVKKLQK</sequence>
<evidence type="ECO:0000256" key="10">
    <source>
        <dbReference type="ARBA" id="ARBA00038489"/>
    </source>
</evidence>
<dbReference type="PANTHER" id="PTHR42801">
    <property type="entry name" value="THIOREDOXIN-DEPENDENT PEROXIDE REDUCTASE"/>
    <property type="match status" value="1"/>
</dbReference>
<gene>
    <name evidence="16" type="ordered locus">Plabr_3567</name>
</gene>
<evidence type="ECO:0000256" key="12">
    <source>
        <dbReference type="ARBA" id="ARBA00049091"/>
    </source>
</evidence>
<comment type="subunit">
    <text evidence="2">Monomer.</text>
</comment>
<evidence type="ECO:0000256" key="8">
    <source>
        <dbReference type="ARBA" id="ARBA00023284"/>
    </source>
</evidence>
<dbReference type="InterPro" id="IPR024706">
    <property type="entry name" value="Peroxiredoxin_AhpC-typ"/>
</dbReference>
<feature type="active site" description="Cysteine sulfenic acid (-SOH) intermediate; for peroxidase activity" evidence="13">
    <location>
        <position position="70"/>
    </location>
</feature>
<evidence type="ECO:0000256" key="3">
    <source>
        <dbReference type="ARBA" id="ARBA00013017"/>
    </source>
</evidence>
<dbReference type="EC" id="1.11.1.24" evidence="3"/>
<accession>F0SP61</accession>
<dbReference type="PANTHER" id="PTHR42801:SF4">
    <property type="entry name" value="AHPC_TSA FAMILY PROTEIN"/>
    <property type="match status" value="1"/>
</dbReference>
<dbReference type="PROSITE" id="PS51352">
    <property type="entry name" value="THIOREDOXIN_2"/>
    <property type="match status" value="1"/>
</dbReference>
<dbReference type="GO" id="GO:0034599">
    <property type="term" value="P:cellular response to oxidative stress"/>
    <property type="evidence" value="ECO:0007669"/>
    <property type="project" value="TreeGrafter"/>
</dbReference>
<dbReference type="InterPro" id="IPR036249">
    <property type="entry name" value="Thioredoxin-like_sf"/>
</dbReference>
<dbReference type="InterPro" id="IPR000866">
    <property type="entry name" value="AhpC/TSA"/>
</dbReference>
<dbReference type="InterPro" id="IPR013766">
    <property type="entry name" value="Thioredoxin_domain"/>
</dbReference>
<evidence type="ECO:0000313" key="17">
    <source>
        <dbReference type="Proteomes" id="UP000006860"/>
    </source>
</evidence>
<dbReference type="FunFam" id="3.40.30.10:FF:000007">
    <property type="entry name" value="Thioredoxin-dependent thiol peroxidase"/>
    <property type="match status" value="1"/>
</dbReference>
<dbReference type="HOGENOM" id="CLU_042529_14_1_0"/>
<dbReference type="InterPro" id="IPR050924">
    <property type="entry name" value="Peroxiredoxin_BCP/PrxQ"/>
</dbReference>
<comment type="catalytic activity">
    <reaction evidence="12">
        <text>a hydroperoxide + [thioredoxin]-dithiol = an alcohol + [thioredoxin]-disulfide + H2O</text>
        <dbReference type="Rhea" id="RHEA:62620"/>
        <dbReference type="Rhea" id="RHEA-COMP:10698"/>
        <dbReference type="Rhea" id="RHEA-COMP:10700"/>
        <dbReference type="ChEBI" id="CHEBI:15377"/>
        <dbReference type="ChEBI" id="CHEBI:29950"/>
        <dbReference type="ChEBI" id="CHEBI:30879"/>
        <dbReference type="ChEBI" id="CHEBI:35924"/>
        <dbReference type="ChEBI" id="CHEBI:50058"/>
        <dbReference type="EC" id="1.11.1.24"/>
    </reaction>
</comment>
<dbReference type="STRING" id="756272.Plabr_3567"/>
<evidence type="ECO:0000256" key="1">
    <source>
        <dbReference type="ARBA" id="ARBA00003330"/>
    </source>
</evidence>
<dbReference type="Proteomes" id="UP000006860">
    <property type="component" value="Chromosome"/>
</dbReference>
<dbReference type="GO" id="GO:0045454">
    <property type="term" value="P:cell redox homeostasis"/>
    <property type="evidence" value="ECO:0007669"/>
    <property type="project" value="TreeGrafter"/>
</dbReference>
<evidence type="ECO:0000256" key="4">
    <source>
        <dbReference type="ARBA" id="ARBA00022559"/>
    </source>
</evidence>
<dbReference type="eggNOG" id="COG1225">
    <property type="taxonomic scope" value="Bacteria"/>
</dbReference>
<name>F0SP61_RUBBR</name>
<reference evidence="17" key="1">
    <citation type="submission" date="2011-02" db="EMBL/GenBank/DDBJ databases">
        <title>The complete genome of Planctomyces brasiliensis DSM 5305.</title>
        <authorList>
            <person name="Lucas S."/>
            <person name="Copeland A."/>
            <person name="Lapidus A."/>
            <person name="Bruce D."/>
            <person name="Goodwin L."/>
            <person name="Pitluck S."/>
            <person name="Kyrpides N."/>
            <person name="Mavromatis K."/>
            <person name="Pagani I."/>
            <person name="Ivanova N."/>
            <person name="Ovchinnikova G."/>
            <person name="Lu M."/>
            <person name="Detter J.C."/>
            <person name="Han C."/>
            <person name="Land M."/>
            <person name="Hauser L."/>
            <person name="Markowitz V."/>
            <person name="Cheng J.-F."/>
            <person name="Hugenholtz P."/>
            <person name="Woyke T."/>
            <person name="Wu D."/>
            <person name="Tindall B."/>
            <person name="Pomrenke H.G."/>
            <person name="Brambilla E."/>
            <person name="Klenk H.-P."/>
            <person name="Eisen J.A."/>
        </authorList>
    </citation>
    <scope>NUCLEOTIDE SEQUENCE [LARGE SCALE GENOMIC DNA]</scope>
    <source>
        <strain evidence="17">ATCC 49424 / DSM 5305 / JCM 21570 / NBRC 103401 / IFAM 1448</strain>
    </source>
</reference>
<keyword evidence="5" id="KW-0049">Antioxidant</keyword>
<dbReference type="SUPFAM" id="SSF52833">
    <property type="entry name" value="Thioredoxin-like"/>
    <property type="match status" value="1"/>
</dbReference>
<dbReference type="OrthoDB" id="9812811at2"/>
<evidence type="ECO:0000256" key="14">
    <source>
        <dbReference type="SAM" id="SignalP"/>
    </source>
</evidence>
<evidence type="ECO:0000256" key="2">
    <source>
        <dbReference type="ARBA" id="ARBA00011245"/>
    </source>
</evidence>
<evidence type="ECO:0000256" key="6">
    <source>
        <dbReference type="ARBA" id="ARBA00023002"/>
    </source>
</evidence>
<evidence type="ECO:0000256" key="13">
    <source>
        <dbReference type="PIRSR" id="PIRSR000239-1"/>
    </source>
</evidence>
<keyword evidence="14" id="KW-0732">Signal</keyword>
<feature type="chain" id="PRO_5003258752" description="thioredoxin-dependent peroxiredoxin" evidence="14">
    <location>
        <begin position="25"/>
        <end position="192"/>
    </location>
</feature>
<feature type="domain" description="Thioredoxin" evidence="15">
    <location>
        <begin position="27"/>
        <end position="192"/>
    </location>
</feature>
<dbReference type="RefSeq" id="WP_013629883.1">
    <property type="nucleotide sequence ID" value="NC_015174.1"/>
</dbReference>
<dbReference type="CDD" id="cd03017">
    <property type="entry name" value="PRX_BCP"/>
    <property type="match status" value="1"/>
</dbReference>
<dbReference type="KEGG" id="pbs:Plabr_3567"/>
<dbReference type="AlphaFoldDB" id="F0SP61"/>
<keyword evidence="17" id="KW-1185">Reference proteome</keyword>
<keyword evidence="6" id="KW-0560">Oxidoreductase</keyword>
<dbReference type="Pfam" id="PF00578">
    <property type="entry name" value="AhpC-TSA"/>
    <property type="match status" value="1"/>
</dbReference>